<dbReference type="PANTHER" id="PTHR15032">
    <property type="entry name" value="N-ACYL-PHOSPHATIDYLETHANOLAMINE-HYDROLYZING PHOSPHOLIPASE D"/>
    <property type="match status" value="1"/>
</dbReference>
<dbReference type="InterPro" id="IPR024884">
    <property type="entry name" value="NAPE-PLD"/>
</dbReference>
<dbReference type="GO" id="GO:0008270">
    <property type="term" value="F:zinc ion binding"/>
    <property type="evidence" value="ECO:0007669"/>
    <property type="project" value="InterPro"/>
</dbReference>
<evidence type="ECO:0000259" key="1">
    <source>
        <dbReference type="Pfam" id="PF12706"/>
    </source>
</evidence>
<proteinExistence type="predicted"/>
<dbReference type="InterPro" id="IPR036866">
    <property type="entry name" value="RibonucZ/Hydroxyglut_hydro"/>
</dbReference>
<name>A0A9W6GHT2_9FUSO</name>
<dbReference type="AlphaFoldDB" id="A0A9W6GHT2"/>
<dbReference type="GO" id="GO:0070290">
    <property type="term" value="F:N-acylphosphatidylethanolamine-specific phospholipase D activity"/>
    <property type="evidence" value="ECO:0007669"/>
    <property type="project" value="InterPro"/>
</dbReference>
<dbReference type="GO" id="GO:0005737">
    <property type="term" value="C:cytoplasm"/>
    <property type="evidence" value="ECO:0007669"/>
    <property type="project" value="TreeGrafter"/>
</dbReference>
<dbReference type="PANTHER" id="PTHR15032:SF4">
    <property type="entry name" value="N-ACYL-PHOSPHATIDYLETHANOLAMINE-HYDROLYZING PHOSPHOLIPASE D"/>
    <property type="match status" value="1"/>
</dbReference>
<gene>
    <name evidence="2" type="ORF">PM10SUCC1_09770</name>
</gene>
<dbReference type="Proteomes" id="UP001144471">
    <property type="component" value="Unassembled WGS sequence"/>
</dbReference>
<evidence type="ECO:0000313" key="3">
    <source>
        <dbReference type="Proteomes" id="UP001144471"/>
    </source>
</evidence>
<dbReference type="EMBL" id="BSDY01000004">
    <property type="protein sequence ID" value="GLI55463.1"/>
    <property type="molecule type" value="Genomic_DNA"/>
</dbReference>
<organism evidence="2 3">
    <name type="scientific">Propionigenium maris DSM 9537</name>
    <dbReference type="NCBI Taxonomy" id="1123000"/>
    <lineage>
        <taxon>Bacteria</taxon>
        <taxon>Fusobacteriati</taxon>
        <taxon>Fusobacteriota</taxon>
        <taxon>Fusobacteriia</taxon>
        <taxon>Fusobacteriales</taxon>
        <taxon>Fusobacteriaceae</taxon>
        <taxon>Propionigenium</taxon>
    </lineage>
</organism>
<evidence type="ECO:0000313" key="2">
    <source>
        <dbReference type="EMBL" id="GLI55463.1"/>
    </source>
</evidence>
<dbReference type="SUPFAM" id="SSF56281">
    <property type="entry name" value="Metallo-hydrolase/oxidoreductase"/>
    <property type="match status" value="1"/>
</dbReference>
<dbReference type="PIRSF" id="PIRSF038896">
    <property type="entry name" value="NAPE-PLD"/>
    <property type="match status" value="1"/>
</dbReference>
<comment type="caution">
    <text evidence="2">The sequence shown here is derived from an EMBL/GenBank/DDBJ whole genome shotgun (WGS) entry which is preliminary data.</text>
</comment>
<sequence length="307" mass="36173">MNFKRKGKNKVASKNRRPFDMYIDYFFKRDRNKNPSLYENRKLDMEEFHRKENAFILLGHSTVLFKLDGRIFITDPVLRDGRVGPLGIGPRNFKYRRKYRVEDIPSRIDGVLISHNHYDHLDYSTIRKLDSRVEKYFVPAGVGTLLIKQGVDNEKIVELRWDKTSTFNGLEISFTPTRHFSGRGLFDGNRSLWGSWIVKGSKTLFFSGDTGYWKEFKRIGEEYGPFDITFIECGAYSKYWPNVHLMPEETVDVGIDLRSNLIVPIHNRKYDLSLHRWDEPLIRFEKKAKKIKGLKYKVPEIGEVTEY</sequence>
<protein>
    <recommendedName>
        <fullName evidence="1">Metallo-beta-lactamase domain-containing protein</fullName>
    </recommendedName>
</protein>
<feature type="domain" description="Metallo-beta-lactamase" evidence="1">
    <location>
        <begin position="100"/>
        <end position="266"/>
    </location>
</feature>
<dbReference type="Pfam" id="PF12706">
    <property type="entry name" value="Lactamase_B_2"/>
    <property type="match status" value="1"/>
</dbReference>
<reference evidence="2" key="1">
    <citation type="submission" date="2022-12" db="EMBL/GenBank/DDBJ databases">
        <title>Reference genome sequencing for broad-spectrum identification of bacterial and archaeal isolates by mass spectrometry.</title>
        <authorList>
            <person name="Sekiguchi Y."/>
            <person name="Tourlousse D.M."/>
        </authorList>
    </citation>
    <scope>NUCLEOTIDE SEQUENCE</scope>
    <source>
        <strain evidence="2">10succ1</strain>
    </source>
</reference>
<dbReference type="RefSeq" id="WP_281833954.1">
    <property type="nucleotide sequence ID" value="NZ_BSDY01000004.1"/>
</dbReference>
<accession>A0A9W6GHT2</accession>
<dbReference type="Gene3D" id="3.60.15.10">
    <property type="entry name" value="Ribonuclease Z/Hydroxyacylglutathione hydrolase-like"/>
    <property type="match status" value="1"/>
</dbReference>
<dbReference type="InterPro" id="IPR001279">
    <property type="entry name" value="Metallo-B-lactamas"/>
</dbReference>
<keyword evidence="3" id="KW-1185">Reference proteome</keyword>